<feature type="domain" description="AIG1-type G" evidence="3">
    <location>
        <begin position="21"/>
        <end position="169"/>
    </location>
</feature>
<proteinExistence type="predicted"/>
<keyword evidence="5" id="KW-1185">Reference proteome</keyword>
<protein>
    <recommendedName>
        <fullName evidence="3">AIG1-type G domain-containing protein</fullName>
    </recommendedName>
</protein>
<dbReference type="GO" id="GO:0005525">
    <property type="term" value="F:GTP binding"/>
    <property type="evidence" value="ECO:0007669"/>
    <property type="project" value="InterPro"/>
</dbReference>
<dbReference type="Gene3D" id="3.40.50.300">
    <property type="entry name" value="P-loop containing nucleotide triphosphate hydrolases"/>
    <property type="match status" value="1"/>
</dbReference>
<evidence type="ECO:0000313" key="5">
    <source>
        <dbReference type="Proteomes" id="UP000027222"/>
    </source>
</evidence>
<accession>A0A067TSZ3</accession>
<keyword evidence="2" id="KW-0812">Transmembrane</keyword>
<evidence type="ECO:0000256" key="1">
    <source>
        <dbReference type="ARBA" id="ARBA00022741"/>
    </source>
</evidence>
<evidence type="ECO:0000256" key="2">
    <source>
        <dbReference type="SAM" id="Phobius"/>
    </source>
</evidence>
<dbReference type="AlphaFoldDB" id="A0A067TSZ3"/>
<feature type="transmembrane region" description="Helical" evidence="2">
    <location>
        <begin position="424"/>
        <end position="442"/>
    </location>
</feature>
<reference evidence="5" key="1">
    <citation type="journal article" date="2014" name="Proc. Natl. Acad. Sci. U.S.A.">
        <title>Extensive sampling of basidiomycete genomes demonstrates inadequacy of the white-rot/brown-rot paradigm for wood decay fungi.</title>
        <authorList>
            <person name="Riley R."/>
            <person name="Salamov A.A."/>
            <person name="Brown D.W."/>
            <person name="Nagy L.G."/>
            <person name="Floudas D."/>
            <person name="Held B.W."/>
            <person name="Levasseur A."/>
            <person name="Lombard V."/>
            <person name="Morin E."/>
            <person name="Otillar R."/>
            <person name="Lindquist E.A."/>
            <person name="Sun H."/>
            <person name="LaButti K.M."/>
            <person name="Schmutz J."/>
            <person name="Jabbour D."/>
            <person name="Luo H."/>
            <person name="Baker S.E."/>
            <person name="Pisabarro A.G."/>
            <person name="Walton J.D."/>
            <person name="Blanchette R.A."/>
            <person name="Henrissat B."/>
            <person name="Martin F."/>
            <person name="Cullen D."/>
            <person name="Hibbett D.S."/>
            <person name="Grigoriev I.V."/>
        </authorList>
    </citation>
    <scope>NUCLEOTIDE SEQUENCE [LARGE SCALE GENOMIC DNA]</scope>
    <source>
        <strain evidence="5">CBS 339.88</strain>
    </source>
</reference>
<dbReference type="HOGENOM" id="CLU_587989_0_0_1"/>
<dbReference type="SUPFAM" id="SSF52540">
    <property type="entry name" value="P-loop containing nucleoside triphosphate hydrolases"/>
    <property type="match status" value="1"/>
</dbReference>
<dbReference type="OrthoDB" id="8954335at2759"/>
<evidence type="ECO:0000313" key="4">
    <source>
        <dbReference type="EMBL" id="KDR82093.1"/>
    </source>
</evidence>
<dbReference type="Proteomes" id="UP000027222">
    <property type="component" value="Unassembled WGS sequence"/>
</dbReference>
<gene>
    <name evidence="4" type="ORF">GALMADRAFT_221979</name>
</gene>
<name>A0A067TSZ3_GALM3</name>
<dbReference type="InterPro" id="IPR006703">
    <property type="entry name" value="G_AIG1"/>
</dbReference>
<keyword evidence="1" id="KW-0547">Nucleotide-binding</keyword>
<keyword evidence="2" id="KW-1133">Transmembrane helix</keyword>
<keyword evidence="2" id="KW-0472">Membrane</keyword>
<dbReference type="InterPro" id="IPR027417">
    <property type="entry name" value="P-loop_NTPase"/>
</dbReference>
<dbReference type="CDD" id="cd00882">
    <property type="entry name" value="Ras_like_GTPase"/>
    <property type="match status" value="1"/>
</dbReference>
<dbReference type="EMBL" id="KL142370">
    <property type="protein sequence ID" value="KDR82093.1"/>
    <property type="molecule type" value="Genomic_DNA"/>
</dbReference>
<organism evidence="4 5">
    <name type="scientific">Galerina marginata (strain CBS 339.88)</name>
    <dbReference type="NCBI Taxonomy" id="685588"/>
    <lineage>
        <taxon>Eukaryota</taxon>
        <taxon>Fungi</taxon>
        <taxon>Dikarya</taxon>
        <taxon>Basidiomycota</taxon>
        <taxon>Agaricomycotina</taxon>
        <taxon>Agaricomycetes</taxon>
        <taxon>Agaricomycetidae</taxon>
        <taxon>Agaricales</taxon>
        <taxon>Agaricineae</taxon>
        <taxon>Strophariaceae</taxon>
        <taxon>Galerina</taxon>
    </lineage>
</organism>
<dbReference type="Pfam" id="PF04548">
    <property type="entry name" value="AIG1"/>
    <property type="match status" value="1"/>
</dbReference>
<sequence length="465" mass="51980">MEYDSEDCKDPHKLKKDDLVIVIMGPTATGKSNIIDNLTGQLGKRVGHSLKACTTVVGAVRIKNHRKYGDRIVLVDTPGFDDTEKSDLEILRIISDWLMELCKARVFLCGIAYLHRITDMRMSGSHQRNLSMLGELCGTCAAKKVTLVTTMWDGIEPNDLGLSEKKEEALKSTYWKSLLDHGASTARFQNTTASAWAVIGDILAKPVENIALQLQEELVSLGRPLEETEAAKRLEFRGSMENNLRTQEPKPIPKKKLQESPEWLFSEMQALKLPVGRRLLKTFASAFHITRRQAKEFQENDKGNAGKETGVLFANDGKKDSERKRSVIDKERMNLPGREIEGVVCEEDNILVLVGAIETHSQTRVNEINGPPAEQQSDAFKKEFFVRQETGGHYSAQISELESHTNIGNMKCDDIMALSGDDIIIAYVFFLWTLPLVINSMYRIMGLTGTGKSNVGPFDFPDSFA</sequence>
<evidence type="ECO:0000259" key="3">
    <source>
        <dbReference type="Pfam" id="PF04548"/>
    </source>
</evidence>